<dbReference type="EMBL" id="QCYH01000011">
    <property type="protein sequence ID" value="PVA09136.1"/>
    <property type="molecule type" value="Genomic_DNA"/>
</dbReference>
<dbReference type="InterPro" id="IPR016117">
    <property type="entry name" value="ArgJ-like_dom_sf"/>
</dbReference>
<accession>A0A2T7G416</accession>
<reference evidence="2 3" key="1">
    <citation type="submission" date="2018-04" db="EMBL/GenBank/DDBJ databases">
        <title>Pelagivirga bohaiensis gen. nov., sp. nov., a bacterium isolated from the Bohai Sea.</title>
        <authorList>
            <person name="Ji X."/>
        </authorList>
    </citation>
    <scope>NUCLEOTIDE SEQUENCE [LARGE SCALE GENOMIC DNA]</scope>
    <source>
        <strain evidence="2 3">BH-SD19</strain>
    </source>
</reference>
<dbReference type="Proteomes" id="UP000244446">
    <property type="component" value="Unassembled WGS sequence"/>
</dbReference>
<dbReference type="PANTHER" id="PTHR36512:SF3">
    <property type="entry name" value="BLR5678 PROTEIN"/>
    <property type="match status" value="1"/>
</dbReference>
<evidence type="ECO:0000256" key="1">
    <source>
        <dbReference type="ARBA" id="ARBA00007068"/>
    </source>
</evidence>
<dbReference type="InterPro" id="IPR005321">
    <property type="entry name" value="Peptidase_S58_DmpA"/>
</dbReference>
<evidence type="ECO:0008006" key="4">
    <source>
        <dbReference type="Google" id="ProtNLM"/>
    </source>
</evidence>
<dbReference type="SUPFAM" id="SSF56266">
    <property type="entry name" value="DmpA/ArgJ-like"/>
    <property type="match status" value="1"/>
</dbReference>
<comment type="caution">
    <text evidence="2">The sequence shown here is derived from an EMBL/GenBank/DDBJ whole genome shotgun (WGS) entry which is preliminary data.</text>
</comment>
<dbReference type="AlphaFoldDB" id="A0A2T7G416"/>
<evidence type="ECO:0000313" key="2">
    <source>
        <dbReference type="EMBL" id="PVA09136.1"/>
    </source>
</evidence>
<dbReference type="Pfam" id="PF03576">
    <property type="entry name" value="Peptidase_S58"/>
    <property type="match status" value="1"/>
</dbReference>
<name>A0A2T7G416_9RHOB</name>
<dbReference type="PANTHER" id="PTHR36512">
    <property type="entry name" value="D-AMINOPEPTIDASE"/>
    <property type="match status" value="1"/>
</dbReference>
<dbReference type="GO" id="GO:0004177">
    <property type="term" value="F:aminopeptidase activity"/>
    <property type="evidence" value="ECO:0007669"/>
    <property type="project" value="TreeGrafter"/>
</dbReference>
<dbReference type="OrthoDB" id="9770388at2"/>
<comment type="similarity">
    <text evidence="1">Belongs to the peptidase S58 family.</text>
</comment>
<evidence type="ECO:0000313" key="3">
    <source>
        <dbReference type="Proteomes" id="UP000244446"/>
    </source>
</evidence>
<keyword evidence="3" id="KW-1185">Reference proteome</keyword>
<organism evidence="2 3">
    <name type="scientific">Pelagivirga sediminicola</name>
    <dbReference type="NCBI Taxonomy" id="2170575"/>
    <lineage>
        <taxon>Bacteria</taxon>
        <taxon>Pseudomonadati</taxon>
        <taxon>Pseudomonadota</taxon>
        <taxon>Alphaproteobacteria</taxon>
        <taxon>Rhodobacterales</taxon>
        <taxon>Paracoccaceae</taxon>
        <taxon>Pelagivirga</taxon>
    </lineage>
</organism>
<protein>
    <recommendedName>
        <fullName evidence="4">Aminopeptidase</fullName>
    </recommendedName>
</protein>
<gene>
    <name evidence="2" type="ORF">DC366_15585</name>
</gene>
<proteinExistence type="inferred from homology"/>
<dbReference type="Gene3D" id="3.60.70.12">
    <property type="entry name" value="L-amino peptidase D-ALA esterase/amidase"/>
    <property type="match status" value="2"/>
</dbReference>
<sequence length="156" mass="16126">MAAMTDPAASALTRVGRFARGALNAIADVAGVAVGHCTLIEGDRTRTGATAILPHGGNLLARKVPTGLAVLNGFGKFVGATQIRELGQIETPIPLAFSTQRAPTHPLDNDAMSPLFEAAIDTAEEATLNSMLHAAPMTGFDAARSAPSQVDALRLR</sequence>